<evidence type="ECO:0000313" key="3">
    <source>
        <dbReference type="Proteomes" id="UP000263900"/>
    </source>
</evidence>
<dbReference type="PROSITE" id="PS51257">
    <property type="entry name" value="PROKAR_LIPOPROTEIN"/>
    <property type="match status" value="1"/>
</dbReference>
<organism evidence="2 3">
    <name type="scientific">Paraflavitalea soli</name>
    <dbReference type="NCBI Taxonomy" id="2315862"/>
    <lineage>
        <taxon>Bacteria</taxon>
        <taxon>Pseudomonadati</taxon>
        <taxon>Bacteroidota</taxon>
        <taxon>Chitinophagia</taxon>
        <taxon>Chitinophagales</taxon>
        <taxon>Chitinophagaceae</taxon>
        <taxon>Paraflavitalea</taxon>
    </lineage>
</organism>
<gene>
    <name evidence="2" type="ORF">D3H65_15525</name>
</gene>
<keyword evidence="1" id="KW-0732">Signal</keyword>
<keyword evidence="3" id="KW-1185">Reference proteome</keyword>
<feature type="signal peptide" evidence="1">
    <location>
        <begin position="1"/>
        <end position="20"/>
    </location>
</feature>
<dbReference type="InterPro" id="IPR025345">
    <property type="entry name" value="DUF4249"/>
</dbReference>
<dbReference type="AlphaFoldDB" id="A0A3B7MMF9"/>
<sequence length="307" mass="34065">MKAAPAYHIVLLLLSFLALTSCERNFDIALKNSEPQLIVEAYINNQMPLYNYVALSKSKAFYEPGFENIPVSGAQVSITEGMLLPDKTFQWDETTATRLKETRLPQLNNGALPGFYFDPKLATDSANALKGKPGKYYRLDIEAEGKHYSAITVLVEPIPIDSLSVGYHFTDIDGDKKQDKARITVHYKDPDTIGNTQLYYWWTGAQRNSFGWGAFGSSEYTPGTDDAVNGQNIHLTLSYGFVLEDTATIYMASVERKVYNFWDSFNKAANNDGPFATPVTLLSTISGENVTGCFSGFSLSSKAIYVK</sequence>
<proteinExistence type="predicted"/>
<name>A0A3B7MMF9_9BACT</name>
<dbReference type="EMBL" id="CP032157">
    <property type="protein sequence ID" value="AXY75308.1"/>
    <property type="molecule type" value="Genomic_DNA"/>
</dbReference>
<dbReference type="Proteomes" id="UP000263900">
    <property type="component" value="Chromosome"/>
</dbReference>
<dbReference type="RefSeq" id="WP_119051189.1">
    <property type="nucleotide sequence ID" value="NZ_CP032157.1"/>
</dbReference>
<feature type="chain" id="PRO_5017557106" evidence="1">
    <location>
        <begin position="21"/>
        <end position="307"/>
    </location>
</feature>
<dbReference type="OrthoDB" id="637707at2"/>
<protein>
    <submittedName>
        <fullName evidence="2">DUF4249 domain-containing protein</fullName>
    </submittedName>
</protein>
<dbReference type="KEGG" id="pseg:D3H65_15525"/>
<reference evidence="2 3" key="1">
    <citation type="submission" date="2018-09" db="EMBL/GenBank/DDBJ databases">
        <title>Genome sequencing of strain 6GH32-13.</title>
        <authorList>
            <person name="Weon H.-Y."/>
            <person name="Heo J."/>
            <person name="Kwon S.-W."/>
        </authorList>
    </citation>
    <scope>NUCLEOTIDE SEQUENCE [LARGE SCALE GENOMIC DNA]</scope>
    <source>
        <strain evidence="2 3">5GH32-13</strain>
    </source>
</reference>
<accession>A0A3B7MMF9</accession>
<dbReference type="Pfam" id="PF14054">
    <property type="entry name" value="DUF4249"/>
    <property type="match status" value="1"/>
</dbReference>
<evidence type="ECO:0000256" key="1">
    <source>
        <dbReference type="SAM" id="SignalP"/>
    </source>
</evidence>
<evidence type="ECO:0000313" key="2">
    <source>
        <dbReference type="EMBL" id="AXY75308.1"/>
    </source>
</evidence>